<sequence length="133" mass="14133">MRKSGPRNTNVGLPLLESSSSSRSSSYLWRPSRRYYLAGCSRPQIPRPPLDSTILGGKSTCPSSGKNYRFGGPSVSRDCLPEEENSAKAAGLLGHCTALGHRTTGPFSSTTKTSGLPPHGELPGKNLSMVCLI</sequence>
<dbReference type="AlphaFoldDB" id="A0AAD3XTE3"/>
<keyword evidence="3" id="KW-1185">Reference proteome</keyword>
<proteinExistence type="predicted"/>
<organism evidence="2 3">
    <name type="scientific">Nepenthes gracilis</name>
    <name type="common">Slender pitcher plant</name>
    <dbReference type="NCBI Taxonomy" id="150966"/>
    <lineage>
        <taxon>Eukaryota</taxon>
        <taxon>Viridiplantae</taxon>
        <taxon>Streptophyta</taxon>
        <taxon>Embryophyta</taxon>
        <taxon>Tracheophyta</taxon>
        <taxon>Spermatophyta</taxon>
        <taxon>Magnoliopsida</taxon>
        <taxon>eudicotyledons</taxon>
        <taxon>Gunneridae</taxon>
        <taxon>Pentapetalae</taxon>
        <taxon>Caryophyllales</taxon>
        <taxon>Nepenthaceae</taxon>
        <taxon>Nepenthes</taxon>
    </lineage>
</organism>
<feature type="compositionally biased region" description="Low complexity" evidence="1">
    <location>
        <begin position="13"/>
        <end position="28"/>
    </location>
</feature>
<feature type="compositionally biased region" description="Polar residues" evidence="1">
    <location>
        <begin position="1"/>
        <end position="11"/>
    </location>
</feature>
<feature type="region of interest" description="Disordered" evidence="1">
    <location>
        <begin position="1"/>
        <end position="28"/>
    </location>
</feature>
<accession>A0AAD3XTE3</accession>
<evidence type="ECO:0000313" key="3">
    <source>
        <dbReference type="Proteomes" id="UP001279734"/>
    </source>
</evidence>
<dbReference type="Proteomes" id="UP001279734">
    <property type="component" value="Unassembled WGS sequence"/>
</dbReference>
<evidence type="ECO:0000313" key="2">
    <source>
        <dbReference type="EMBL" id="GMH16573.1"/>
    </source>
</evidence>
<reference evidence="2" key="1">
    <citation type="submission" date="2023-05" db="EMBL/GenBank/DDBJ databases">
        <title>Nepenthes gracilis genome sequencing.</title>
        <authorList>
            <person name="Fukushima K."/>
        </authorList>
    </citation>
    <scope>NUCLEOTIDE SEQUENCE</scope>
    <source>
        <strain evidence="2">SING2019-196</strain>
    </source>
</reference>
<comment type="caution">
    <text evidence="2">The sequence shown here is derived from an EMBL/GenBank/DDBJ whole genome shotgun (WGS) entry which is preliminary data.</text>
</comment>
<name>A0AAD3XTE3_NEPGR</name>
<protein>
    <submittedName>
        <fullName evidence="2">Uncharacterized protein</fullName>
    </submittedName>
</protein>
<dbReference type="EMBL" id="BSYO01000016">
    <property type="protein sequence ID" value="GMH16573.1"/>
    <property type="molecule type" value="Genomic_DNA"/>
</dbReference>
<evidence type="ECO:0000256" key="1">
    <source>
        <dbReference type="SAM" id="MobiDB-lite"/>
    </source>
</evidence>
<gene>
    <name evidence="2" type="ORF">Nepgr_018414</name>
</gene>